<name>A0A7M4DK47_9MICO</name>
<dbReference type="AlphaFoldDB" id="A0A7M4DK47"/>
<gene>
    <name evidence="1" type="ORF">HALOF300_02509</name>
</gene>
<reference evidence="1 2" key="1">
    <citation type="submission" date="2019-11" db="EMBL/GenBank/DDBJ databases">
        <authorList>
            <person name="Criscuolo A."/>
        </authorList>
    </citation>
    <scope>NUCLEOTIDE SEQUENCE [LARGE SCALE GENOMIC DNA]</scope>
    <source>
        <strain evidence="1">CIP111667</strain>
    </source>
</reference>
<comment type="caution">
    <text evidence="1">The sequence shown here is derived from an EMBL/GenBank/DDBJ whole genome shotgun (WGS) entry which is preliminary data.</text>
</comment>
<protein>
    <submittedName>
        <fullName evidence="1">Uncharacterized protein</fullName>
    </submittedName>
</protein>
<organism evidence="1 2">
    <name type="scientific">Occultella aeris</name>
    <dbReference type="NCBI Taxonomy" id="2761496"/>
    <lineage>
        <taxon>Bacteria</taxon>
        <taxon>Bacillati</taxon>
        <taxon>Actinomycetota</taxon>
        <taxon>Actinomycetes</taxon>
        <taxon>Micrococcales</taxon>
        <taxon>Ruaniaceae</taxon>
        <taxon>Occultella</taxon>
    </lineage>
</organism>
<dbReference type="Proteomes" id="UP000419743">
    <property type="component" value="Unassembled WGS sequence"/>
</dbReference>
<keyword evidence="2" id="KW-1185">Reference proteome</keyword>
<evidence type="ECO:0000313" key="2">
    <source>
        <dbReference type="Proteomes" id="UP000419743"/>
    </source>
</evidence>
<dbReference type="EMBL" id="CACRYJ010000034">
    <property type="protein sequence ID" value="VZO37437.1"/>
    <property type="molecule type" value="Genomic_DNA"/>
</dbReference>
<accession>A0A7M4DK47</accession>
<sequence>MEPNLDVLNADLAYRREHLLSELGSRQQNARRSGVRRLMEERRVRRAAAARGLDPADLIKRA</sequence>
<evidence type="ECO:0000313" key="1">
    <source>
        <dbReference type="EMBL" id="VZO37437.1"/>
    </source>
</evidence>
<proteinExistence type="predicted"/>
<dbReference type="RefSeq" id="WP_156741257.1">
    <property type="nucleotide sequence ID" value="NZ_CACRYJ010000034.1"/>
</dbReference>